<dbReference type="Proteomes" id="UP000044616">
    <property type="component" value="Unassembled WGS sequence"/>
</dbReference>
<dbReference type="AlphaFoldDB" id="A0A077UDW8"/>
<organism evidence="1 2">
    <name type="scientific">Staphylococcus schweitzeri</name>
    <dbReference type="NCBI Taxonomy" id="1654388"/>
    <lineage>
        <taxon>Bacteria</taxon>
        <taxon>Bacillati</taxon>
        <taxon>Bacillota</taxon>
        <taxon>Bacilli</taxon>
        <taxon>Bacillales</taxon>
        <taxon>Staphylococcaceae</taxon>
        <taxon>Staphylococcus</taxon>
    </lineage>
</organism>
<dbReference type="RefSeq" id="WP_191239264.1">
    <property type="nucleotide sequence ID" value="NZ_CCEH01000001.1"/>
</dbReference>
<evidence type="ECO:0000313" key="1">
    <source>
        <dbReference type="EMBL" id="CDR26475.1"/>
    </source>
</evidence>
<proteinExistence type="predicted"/>
<gene>
    <name evidence="1" type="ORF">ERS140147_00018</name>
</gene>
<name>A0A077UDW8_9STAP</name>
<dbReference type="EMBL" id="CCEH01000001">
    <property type="protein sequence ID" value="CDR26475.1"/>
    <property type="molecule type" value="Genomic_DNA"/>
</dbReference>
<accession>A0A077UDW8</accession>
<protein>
    <submittedName>
        <fullName evidence="1">Uncharacterized protein</fullName>
    </submittedName>
</protein>
<evidence type="ECO:0000313" key="2">
    <source>
        <dbReference type="Proteomes" id="UP000044616"/>
    </source>
</evidence>
<sequence>MIKQLLNDKSLLEKFKDKDELIKYVEKLKHEQGKLKNENNKLVNFSDLRGV</sequence>
<reference evidence="1 2" key="1">
    <citation type="submission" date="2014-05" db="EMBL/GenBank/DDBJ databases">
        <authorList>
            <person name="Aslett A.Martin."/>
            <person name="De Silva Nishadi"/>
        </authorList>
    </citation>
    <scope>NUCLEOTIDE SEQUENCE [LARGE SCALE GENOMIC DNA]</scope>
</reference>